<feature type="active site" evidence="17">
    <location>
        <position position="158"/>
    </location>
</feature>
<keyword evidence="8 17" id="KW-0235">DNA replication</keyword>
<evidence type="ECO:0000256" key="12">
    <source>
        <dbReference type="ARBA" id="ARBA00022932"/>
    </source>
</evidence>
<dbReference type="InterPro" id="IPR022880">
    <property type="entry name" value="DNApol_IV"/>
</dbReference>
<evidence type="ECO:0000256" key="14">
    <source>
        <dbReference type="ARBA" id="ARBA00023204"/>
    </source>
</evidence>
<protein>
    <recommendedName>
        <fullName evidence="17">DNA polymerase IV</fullName>
        <shortName evidence="17">Pol IV</shortName>
        <ecNumber evidence="17">2.7.7.7</ecNumber>
    </recommendedName>
</protein>
<reference evidence="19 20" key="1">
    <citation type="journal article" date="2018" name="Microbiome">
        <title>Fine metagenomic profile of the Mediterranean stratified and mixed water columns revealed by assembly and recruitment.</title>
        <authorList>
            <person name="Haro-Moreno J.M."/>
            <person name="Lopez-Perez M."/>
            <person name="De La Torre J.R."/>
            <person name="Picazo A."/>
            <person name="Camacho A."/>
            <person name="Rodriguez-Valera F."/>
        </authorList>
    </citation>
    <scope>NUCLEOTIDE SEQUENCE [LARGE SCALE GENOMIC DNA]</scope>
    <source>
        <strain evidence="19">MED-G50</strain>
    </source>
</reference>
<dbReference type="HAMAP" id="MF_01113">
    <property type="entry name" value="DNApol_IV"/>
    <property type="match status" value="1"/>
</dbReference>
<dbReference type="Gene3D" id="3.40.1170.60">
    <property type="match status" value="1"/>
</dbReference>
<comment type="similarity">
    <text evidence="2 17">Belongs to the DNA polymerase type-Y family.</text>
</comment>
<dbReference type="FunFam" id="3.40.1170.60:FF:000001">
    <property type="entry name" value="DNA polymerase IV"/>
    <property type="match status" value="1"/>
</dbReference>
<keyword evidence="5 17" id="KW-0963">Cytoplasm</keyword>
<dbReference type="CDD" id="cd03586">
    <property type="entry name" value="PolY_Pol_IV_kappa"/>
    <property type="match status" value="1"/>
</dbReference>
<dbReference type="InterPro" id="IPR036775">
    <property type="entry name" value="DNA_pol_Y-fam_lit_finger_sf"/>
</dbReference>
<comment type="catalytic activity">
    <reaction evidence="16 17">
        <text>DNA(n) + a 2'-deoxyribonucleoside 5'-triphosphate = DNA(n+1) + diphosphate</text>
        <dbReference type="Rhea" id="RHEA:22508"/>
        <dbReference type="Rhea" id="RHEA-COMP:17339"/>
        <dbReference type="Rhea" id="RHEA-COMP:17340"/>
        <dbReference type="ChEBI" id="CHEBI:33019"/>
        <dbReference type="ChEBI" id="CHEBI:61560"/>
        <dbReference type="ChEBI" id="CHEBI:173112"/>
        <dbReference type="EC" id="2.7.7.7"/>
    </reaction>
</comment>
<evidence type="ECO:0000259" key="18">
    <source>
        <dbReference type="PROSITE" id="PS50173"/>
    </source>
</evidence>
<dbReference type="SUPFAM" id="SSF56672">
    <property type="entry name" value="DNA/RNA polymerases"/>
    <property type="match status" value="1"/>
</dbReference>
<dbReference type="NCBIfam" id="NF002751">
    <property type="entry name" value="PRK02794.1"/>
    <property type="match status" value="1"/>
</dbReference>
<evidence type="ECO:0000256" key="5">
    <source>
        <dbReference type="ARBA" id="ARBA00022490"/>
    </source>
</evidence>
<dbReference type="InterPro" id="IPR050116">
    <property type="entry name" value="DNA_polymerase-Y"/>
</dbReference>
<evidence type="ECO:0000256" key="2">
    <source>
        <dbReference type="ARBA" id="ARBA00010945"/>
    </source>
</evidence>
<dbReference type="InterPro" id="IPR043502">
    <property type="entry name" value="DNA/RNA_pol_sf"/>
</dbReference>
<keyword evidence="13 17" id="KW-0238">DNA-binding</keyword>
<dbReference type="GO" id="GO:0006261">
    <property type="term" value="P:DNA-templated DNA replication"/>
    <property type="evidence" value="ECO:0007669"/>
    <property type="project" value="UniProtKB-UniRule"/>
</dbReference>
<dbReference type="GO" id="GO:0000287">
    <property type="term" value="F:magnesium ion binding"/>
    <property type="evidence" value="ECO:0007669"/>
    <property type="project" value="UniProtKB-UniRule"/>
</dbReference>
<dbReference type="AlphaFoldDB" id="A0A368EK11"/>
<proteinExistence type="inferred from homology"/>
<comment type="subcellular location">
    <subcellularLocation>
        <location evidence="1 17">Cytoplasm</location>
    </subcellularLocation>
</comment>
<accession>A0A368EK11</accession>
<keyword evidence="14 17" id="KW-0234">DNA repair</keyword>
<dbReference type="InterPro" id="IPR043128">
    <property type="entry name" value="Rev_trsase/Diguanyl_cyclase"/>
</dbReference>
<evidence type="ECO:0000256" key="10">
    <source>
        <dbReference type="ARBA" id="ARBA00022763"/>
    </source>
</evidence>
<dbReference type="PANTHER" id="PTHR11076:SF33">
    <property type="entry name" value="DNA POLYMERASE KAPPA"/>
    <property type="match status" value="1"/>
</dbReference>
<dbReference type="GO" id="GO:0005829">
    <property type="term" value="C:cytosol"/>
    <property type="evidence" value="ECO:0007669"/>
    <property type="project" value="TreeGrafter"/>
</dbReference>
<keyword evidence="12 17" id="KW-0239">DNA-directed DNA polymerase</keyword>
<sequence length="445" mass="49175">MGYVLTPHSTEETTSNPFTGLCRDCTTRVESPNADSKPTRCPSCKSPRLLFHPELFDLGITHIDCDAFFAAIEKRDNPELEDKPVIIGGGQRGVVSTACYIARIRGVKSAMPMFKALKLCPDAIVIKPQMEKYAEAGYQIRDLMKELTPLVQPISIDEAFLDLRGTEKLHGLTPAETILNLVRNIRKTVGITVSVGLSHNKFLAKLSSDLDKPNGFTVIGQSETLDRLAPMPVEKIWGVGQAMQKKLSANGVKTIGHLQNLEEAFLLKQYGNVGQHLFRLSRGLDDRIVSPEREAKSISSETTFDKDIADADSLSKTLWRLSEKVSLRCKKASKGGKTVVLKLKTGNFKSLTRNRTLPVSTCMAERIFSAGNEMLNAELQNNPITAYRLIGIGVTGLVEAEFADMPDLVSTDKRNLQAELAMDKIRIKFGQETIGKGRSLDRRNK</sequence>
<keyword evidence="11 17" id="KW-0460">Magnesium</keyword>
<dbReference type="FunFam" id="3.30.1490.100:FF:000004">
    <property type="entry name" value="DNA polymerase IV"/>
    <property type="match status" value="1"/>
</dbReference>
<evidence type="ECO:0000256" key="8">
    <source>
        <dbReference type="ARBA" id="ARBA00022705"/>
    </source>
</evidence>
<keyword evidence="4 17" id="KW-0515">Mutator protein</keyword>
<evidence type="ECO:0000256" key="9">
    <source>
        <dbReference type="ARBA" id="ARBA00022723"/>
    </source>
</evidence>
<evidence type="ECO:0000256" key="4">
    <source>
        <dbReference type="ARBA" id="ARBA00022457"/>
    </source>
</evidence>
<feature type="binding site" evidence="17">
    <location>
        <position position="157"/>
    </location>
    <ligand>
        <name>Mg(2+)</name>
        <dbReference type="ChEBI" id="CHEBI:18420"/>
    </ligand>
</feature>
<evidence type="ECO:0000256" key="17">
    <source>
        <dbReference type="HAMAP-Rule" id="MF_01113"/>
    </source>
</evidence>
<comment type="caution">
    <text evidence="19">The sequence shown here is derived from an EMBL/GenBank/DDBJ whole genome shotgun (WGS) entry which is preliminary data.</text>
</comment>
<keyword evidence="10 17" id="KW-0227">DNA damage</keyword>
<dbReference type="GO" id="GO:0006281">
    <property type="term" value="P:DNA repair"/>
    <property type="evidence" value="ECO:0007669"/>
    <property type="project" value="UniProtKB-UniRule"/>
</dbReference>
<dbReference type="NCBIfam" id="NF002677">
    <property type="entry name" value="PRK02406.1"/>
    <property type="match status" value="1"/>
</dbReference>
<evidence type="ECO:0000256" key="7">
    <source>
        <dbReference type="ARBA" id="ARBA00022695"/>
    </source>
</evidence>
<feature type="site" description="Substrate discrimination" evidence="17">
    <location>
        <position position="69"/>
    </location>
</feature>
<dbReference type="SUPFAM" id="SSF100879">
    <property type="entry name" value="Lesion bypass DNA polymerase (Y-family), little finger domain"/>
    <property type="match status" value="1"/>
</dbReference>
<dbReference type="Pfam" id="PF21999">
    <property type="entry name" value="IMS_HHH_1"/>
    <property type="match status" value="1"/>
</dbReference>
<dbReference type="Pfam" id="PF11799">
    <property type="entry name" value="IMS_C"/>
    <property type="match status" value="1"/>
</dbReference>
<dbReference type="PROSITE" id="PS50173">
    <property type="entry name" value="UMUC"/>
    <property type="match status" value="1"/>
</dbReference>
<dbReference type="EC" id="2.7.7.7" evidence="17"/>
<feature type="domain" description="UmuC" evidence="18">
    <location>
        <begin position="60"/>
        <end position="240"/>
    </location>
</feature>
<dbReference type="Proteomes" id="UP000252289">
    <property type="component" value="Unassembled WGS sequence"/>
</dbReference>
<dbReference type="GO" id="GO:0042276">
    <property type="term" value="P:error-prone translesion synthesis"/>
    <property type="evidence" value="ECO:0007669"/>
    <property type="project" value="TreeGrafter"/>
</dbReference>
<comment type="subunit">
    <text evidence="3 17">Monomer.</text>
</comment>
<gene>
    <name evidence="17" type="primary">dinB</name>
    <name evidence="19" type="ORF">DBW64_02145</name>
</gene>
<evidence type="ECO:0000313" key="20">
    <source>
        <dbReference type="Proteomes" id="UP000252289"/>
    </source>
</evidence>
<keyword evidence="7 17" id="KW-0548">Nucleotidyltransferase</keyword>
<dbReference type="GO" id="GO:0003887">
    <property type="term" value="F:DNA-directed DNA polymerase activity"/>
    <property type="evidence" value="ECO:0007669"/>
    <property type="project" value="UniProtKB-UniRule"/>
</dbReference>
<evidence type="ECO:0000313" key="19">
    <source>
        <dbReference type="EMBL" id="RCL84920.1"/>
    </source>
</evidence>
<keyword evidence="9 17" id="KW-0479">Metal-binding</keyword>
<feature type="binding site" evidence="17">
    <location>
        <position position="64"/>
    </location>
    <ligand>
        <name>Mg(2+)</name>
        <dbReference type="ChEBI" id="CHEBI:18420"/>
    </ligand>
</feature>
<evidence type="ECO:0000256" key="11">
    <source>
        <dbReference type="ARBA" id="ARBA00022842"/>
    </source>
</evidence>
<dbReference type="Gene3D" id="3.30.70.270">
    <property type="match status" value="1"/>
</dbReference>
<keyword evidence="6 17" id="KW-0808">Transferase</keyword>
<evidence type="ECO:0000256" key="3">
    <source>
        <dbReference type="ARBA" id="ARBA00011245"/>
    </source>
</evidence>
<dbReference type="Pfam" id="PF00817">
    <property type="entry name" value="IMS"/>
    <property type="match status" value="1"/>
</dbReference>
<dbReference type="Gene3D" id="1.10.150.20">
    <property type="entry name" value="5' to 3' exonuclease, C-terminal subdomain"/>
    <property type="match status" value="1"/>
</dbReference>
<dbReference type="Gene3D" id="3.30.1490.100">
    <property type="entry name" value="DNA polymerase, Y-family, little finger domain"/>
    <property type="match status" value="1"/>
</dbReference>
<evidence type="ECO:0000256" key="6">
    <source>
        <dbReference type="ARBA" id="ARBA00022679"/>
    </source>
</evidence>
<dbReference type="PANTHER" id="PTHR11076">
    <property type="entry name" value="DNA REPAIR POLYMERASE UMUC / TRANSFERASE FAMILY MEMBER"/>
    <property type="match status" value="1"/>
</dbReference>
<dbReference type="InterPro" id="IPR001126">
    <property type="entry name" value="UmuC"/>
</dbReference>
<dbReference type="GO" id="GO:0003684">
    <property type="term" value="F:damaged DNA binding"/>
    <property type="evidence" value="ECO:0007669"/>
    <property type="project" value="InterPro"/>
</dbReference>
<evidence type="ECO:0000256" key="1">
    <source>
        <dbReference type="ARBA" id="ARBA00004496"/>
    </source>
</evidence>
<comment type="function">
    <text evidence="15 17">Poorly processive, error-prone DNA polymerase involved in untargeted mutagenesis. Copies undamaged DNA at stalled replication forks, which arise in vivo from mismatched or misaligned primer ends. These misaligned primers can be extended by PolIV. Exhibits no 3'-5' exonuclease (proofreading) activity. May be involved in translesional synthesis, in conjunction with the beta clamp from PolIII.</text>
</comment>
<name>A0A368EK11_9PROT</name>
<dbReference type="GO" id="GO:0009432">
    <property type="term" value="P:SOS response"/>
    <property type="evidence" value="ECO:0007669"/>
    <property type="project" value="TreeGrafter"/>
</dbReference>
<dbReference type="EMBL" id="QOQK01000006">
    <property type="protein sequence ID" value="RCL84920.1"/>
    <property type="molecule type" value="Genomic_DNA"/>
</dbReference>
<evidence type="ECO:0000256" key="13">
    <source>
        <dbReference type="ARBA" id="ARBA00023125"/>
    </source>
</evidence>
<organism evidence="19 20">
    <name type="scientific">PS1 clade bacterium</name>
    <dbReference type="NCBI Taxonomy" id="2175152"/>
    <lineage>
        <taxon>Bacteria</taxon>
        <taxon>Pseudomonadati</taxon>
        <taxon>Pseudomonadota</taxon>
        <taxon>Alphaproteobacteria</taxon>
        <taxon>PS1 clade</taxon>
    </lineage>
</organism>
<dbReference type="InterPro" id="IPR053848">
    <property type="entry name" value="IMS_HHH_1"/>
</dbReference>
<comment type="cofactor">
    <cofactor evidence="17">
        <name>Mg(2+)</name>
        <dbReference type="ChEBI" id="CHEBI:18420"/>
    </cofactor>
    <text evidence="17">Binds 2 magnesium ions per subunit.</text>
</comment>
<evidence type="ECO:0000256" key="16">
    <source>
        <dbReference type="ARBA" id="ARBA00049244"/>
    </source>
</evidence>
<evidence type="ECO:0000256" key="15">
    <source>
        <dbReference type="ARBA" id="ARBA00025589"/>
    </source>
</evidence>
<dbReference type="InterPro" id="IPR017961">
    <property type="entry name" value="DNA_pol_Y-fam_little_finger"/>
</dbReference>